<feature type="binding site" evidence="15">
    <location>
        <begin position="282"/>
        <end position="283"/>
    </location>
    <ligand>
        <name>ATP</name>
        <dbReference type="ChEBI" id="CHEBI:30616"/>
    </ligand>
</feature>
<keyword evidence="8 15" id="KW-0479">Metal-binding</keyword>
<feature type="binding site" description="in other chain" evidence="15">
    <location>
        <begin position="358"/>
        <end position="360"/>
    </location>
    <ligand>
        <name>substrate</name>
        <note>ligand shared between dimeric partners</note>
    </ligand>
</feature>
<feature type="binding site" evidence="15">
    <location>
        <begin position="312"/>
        <end position="315"/>
    </location>
    <ligand>
        <name>ATP</name>
        <dbReference type="ChEBI" id="CHEBI:30616"/>
    </ligand>
</feature>
<dbReference type="InterPro" id="IPR015912">
    <property type="entry name" value="Phosphofructokinase_CS"/>
</dbReference>
<dbReference type="EMBL" id="JAWIZZ010000047">
    <property type="protein sequence ID" value="KAK5779088.1"/>
    <property type="molecule type" value="Genomic_DNA"/>
</dbReference>
<dbReference type="GO" id="GO:0070095">
    <property type="term" value="F:fructose-6-phosphate binding"/>
    <property type="evidence" value="ECO:0007669"/>
    <property type="project" value="TreeGrafter"/>
</dbReference>
<comment type="catalytic activity">
    <reaction evidence="14 15 16">
        <text>beta-D-fructose 6-phosphate + ATP = beta-D-fructose 1,6-bisphosphate + ADP + H(+)</text>
        <dbReference type="Rhea" id="RHEA:16109"/>
        <dbReference type="ChEBI" id="CHEBI:15378"/>
        <dbReference type="ChEBI" id="CHEBI:30616"/>
        <dbReference type="ChEBI" id="CHEBI:32966"/>
        <dbReference type="ChEBI" id="CHEBI:57634"/>
        <dbReference type="ChEBI" id="CHEBI:456216"/>
        <dbReference type="EC" id="2.7.1.11"/>
    </reaction>
</comment>
<feature type="binding site" description="in other chain" evidence="15">
    <location>
        <position position="957"/>
    </location>
    <ligand>
        <name>beta-D-fructose 2,6-bisphosphate</name>
        <dbReference type="ChEBI" id="CHEBI:58579"/>
        <note>allosteric activator; ligand shared between dimeric partners</note>
    </ligand>
</feature>
<feature type="binding site" evidence="15">
    <location>
        <position position="486"/>
    </location>
    <ligand>
        <name>substrate</name>
        <note>ligand shared between dimeric partners</note>
    </ligand>
</feature>
<feature type="binding site" description="in other chain" evidence="15">
    <location>
        <position position="459"/>
    </location>
    <ligand>
        <name>substrate</name>
        <note>ligand shared between dimeric partners</note>
    </ligand>
</feature>
<comment type="caution">
    <text evidence="19">The sequence shown here is derived from an EMBL/GenBank/DDBJ whole genome shotgun (WGS) entry which is preliminary data.</text>
</comment>
<evidence type="ECO:0000256" key="7">
    <source>
        <dbReference type="ARBA" id="ARBA00022679"/>
    </source>
</evidence>
<dbReference type="GO" id="GO:0055082">
    <property type="term" value="P:intracellular chemical homeostasis"/>
    <property type="evidence" value="ECO:0007669"/>
    <property type="project" value="UniProtKB-ARBA"/>
</dbReference>
<dbReference type="GO" id="GO:0003872">
    <property type="term" value="F:6-phosphofructokinase activity"/>
    <property type="evidence" value="ECO:0007669"/>
    <property type="project" value="UniProtKB-UniRule"/>
</dbReference>
<feature type="binding site" evidence="15">
    <location>
        <position position="764"/>
    </location>
    <ligand>
        <name>beta-D-fructose 2,6-bisphosphate</name>
        <dbReference type="ChEBI" id="CHEBI:58579"/>
        <note>allosteric activator; ligand shared between dimeric partners</note>
    </ligand>
</feature>
<comment type="cofactor">
    <cofactor evidence="1 15">
        <name>Mg(2+)</name>
        <dbReference type="ChEBI" id="CHEBI:18420"/>
    </cofactor>
</comment>
<dbReference type="GO" id="GO:0046872">
    <property type="term" value="F:metal ion binding"/>
    <property type="evidence" value="ECO:0007669"/>
    <property type="project" value="UniProtKB-KW"/>
</dbReference>
<evidence type="ECO:0000259" key="18">
    <source>
        <dbReference type="Pfam" id="PF18468"/>
    </source>
</evidence>
<dbReference type="InterPro" id="IPR000023">
    <property type="entry name" value="Phosphofructokinase_dom"/>
</dbReference>
<comment type="function">
    <text evidence="15">Catalyzes the phosphorylation of D-fructose 6-phosphate to fructose 1,6-bisphosphate by ATP, the first committing step of glycolysis.</text>
</comment>
<dbReference type="GO" id="GO:0016208">
    <property type="term" value="F:AMP binding"/>
    <property type="evidence" value="ECO:0007669"/>
    <property type="project" value="TreeGrafter"/>
</dbReference>
<keyword evidence="11 15" id="KW-0067">ATP-binding</keyword>
<dbReference type="GO" id="GO:0006002">
    <property type="term" value="P:fructose 6-phosphate metabolic process"/>
    <property type="evidence" value="ECO:0007669"/>
    <property type="project" value="InterPro"/>
</dbReference>
<feature type="binding site" evidence="15">
    <location>
        <position position="395"/>
    </location>
    <ligand>
        <name>substrate</name>
        <note>ligand shared between dimeric partners</note>
    </ligand>
</feature>
<evidence type="ECO:0000256" key="14">
    <source>
        <dbReference type="ARBA" id="ARBA00048070"/>
    </source>
</evidence>
<keyword evidence="20" id="KW-1185">Reference proteome</keyword>
<evidence type="ECO:0000256" key="10">
    <source>
        <dbReference type="ARBA" id="ARBA00022777"/>
    </source>
</evidence>
<keyword evidence="9 15" id="KW-0547">Nucleotide-binding</keyword>
<keyword evidence="13 15" id="KW-0324">Glycolysis</keyword>
<feature type="binding site" description="in other chain" evidence="15">
    <location>
        <begin position="492"/>
        <end position="495"/>
    </location>
    <ligand>
        <name>substrate</name>
        <note>ligand shared between dimeric partners</note>
    </ligand>
</feature>
<gene>
    <name evidence="19" type="ORF">RI543_002973</name>
</gene>
<keyword evidence="6 15" id="KW-0021">Allosteric enzyme</keyword>
<dbReference type="GO" id="GO:0048029">
    <property type="term" value="F:monosaccharide binding"/>
    <property type="evidence" value="ECO:0007669"/>
    <property type="project" value="TreeGrafter"/>
</dbReference>
<feature type="domain" description="Phosphofructokinase" evidence="17">
    <location>
        <begin position="599"/>
        <end position="889"/>
    </location>
</feature>
<feature type="domain" description="Phosphofructokinase" evidence="17">
    <location>
        <begin position="211"/>
        <end position="518"/>
    </location>
</feature>
<evidence type="ECO:0000256" key="13">
    <source>
        <dbReference type="ARBA" id="ARBA00023152"/>
    </source>
</evidence>
<dbReference type="Proteomes" id="UP001306508">
    <property type="component" value="Unassembled WGS sequence"/>
</dbReference>
<dbReference type="InterPro" id="IPR009161">
    <property type="entry name" value="6-Pfructokinase_euk"/>
</dbReference>
<comment type="subcellular location">
    <subcellularLocation>
        <location evidence="2 15">Cytoplasm</location>
    </subcellularLocation>
</comment>
<name>A0AAN7WLU0_9SACH</name>
<comment type="activity regulation">
    <text evidence="15">Allosterically activated by ADP, AMP, or fructose 2,6-bisphosphate, and allosterically inhibited by ATP or citrate.</text>
</comment>
<organism evidence="19 20">
    <name type="scientific">Arxiozyma heterogenica</name>
    <dbReference type="NCBI Taxonomy" id="278026"/>
    <lineage>
        <taxon>Eukaryota</taxon>
        <taxon>Fungi</taxon>
        <taxon>Dikarya</taxon>
        <taxon>Ascomycota</taxon>
        <taxon>Saccharomycotina</taxon>
        <taxon>Saccharomycetes</taxon>
        <taxon>Saccharomycetales</taxon>
        <taxon>Saccharomycetaceae</taxon>
        <taxon>Arxiozyma</taxon>
    </lineage>
</organism>
<protein>
    <recommendedName>
        <fullName evidence="15">ATP-dependent 6-phosphofructokinase</fullName>
        <shortName evidence="15">ATP-PFK</shortName>
        <shortName evidence="15">Phosphofructokinase</shortName>
        <ecNumber evidence="15">2.7.1.11</ecNumber>
    </recommendedName>
    <alternativeName>
        <fullName evidence="15">Phosphohexokinase</fullName>
    </alternativeName>
</protein>
<dbReference type="InterPro" id="IPR022953">
    <property type="entry name" value="ATP_PFK"/>
</dbReference>
<evidence type="ECO:0000256" key="6">
    <source>
        <dbReference type="ARBA" id="ARBA00022533"/>
    </source>
</evidence>
<feature type="region of interest" description="Interdomain linker" evidence="15">
    <location>
        <begin position="585"/>
        <end position="598"/>
    </location>
</feature>
<dbReference type="EC" id="2.7.1.11" evidence="15"/>
<evidence type="ECO:0000256" key="16">
    <source>
        <dbReference type="PIRNR" id="PIRNR000533"/>
    </source>
</evidence>
<dbReference type="GO" id="GO:0061621">
    <property type="term" value="P:canonical glycolysis"/>
    <property type="evidence" value="ECO:0007669"/>
    <property type="project" value="TreeGrafter"/>
</dbReference>
<dbReference type="NCBIfam" id="NF002872">
    <property type="entry name" value="PRK03202.1"/>
    <property type="match status" value="1"/>
</dbReference>
<dbReference type="FunFam" id="3.40.50.460:FF:000008">
    <property type="entry name" value="ATP-dependent 6-phosphofructokinase"/>
    <property type="match status" value="1"/>
</dbReference>
<feature type="binding site" evidence="15">
    <location>
        <position position="219"/>
    </location>
    <ligand>
        <name>ATP</name>
        <dbReference type="ChEBI" id="CHEBI:30616"/>
    </ligand>
</feature>
<dbReference type="Pfam" id="PF00365">
    <property type="entry name" value="PFK"/>
    <property type="match status" value="2"/>
</dbReference>
<dbReference type="FunFam" id="3.40.50.460:FF:000007">
    <property type="entry name" value="ATP-dependent 6-phosphofructokinase"/>
    <property type="match status" value="1"/>
</dbReference>
<evidence type="ECO:0000256" key="11">
    <source>
        <dbReference type="ARBA" id="ARBA00022840"/>
    </source>
</evidence>
<sequence>MSGKEPCYGVAFRSLVTSDEDLFKKTVQFYHSLGFATIKDFNKFKHGENSLLASGTSEDSLREVWLESFKLSEIDAAGFRVPQQEASNKEQSQGALLKIRLAIKKDEIPFTQDSLEITYFSTELQTLLSNFQPAKINDNLFSLVDPLDNKIFFTNFASPLDNQPTSKEFFLNPIDSKTNSASSNATSTSSTSEDALTKLKTSLGSLKPKKKIAVMTSGGDSPGMCAAVSAVVRTGIHFGCDVYAVYEGYEGLLRGGELLKKMKWEDVRGWLSEGGTLIGTARSMEFRKREGRKRAAGNLIREGIDALVVCGGDGSLTGADLFRSEWPSLVEELVADGAFTEQQVAPYRNLTIVGLVGSIDNDMSGTDSTIGAYSALERICEMVDYIDATAKSHSRAFVIEVMGRHCGWLALMAGIATGADYIFIPERAVPHGKWQEELKQVCQRHREKGRRNNTIIVAEGALDDQLNPVTAEQVKDALIDLGLDTKVTILGHVQRGGTAVAHDRWLATLQGVDAVKAVLENTPETPSPLIGILENKIIRMPLVESVKLTKSVAEAIENKDFDKAISLRDTEFIELYENFLSTTVKDDGSQLLPDNERLNIGIVHVGAPSAALNAATRAATLYCLSHGHKPYAIMNGFSGLIQTGNVKELSWIDVENWHNMGGSEIGTNRSVAAEDMGTIAYYFQKFKFDGLIILGGFEGFKSLKQLRDGRKEHPIFNIPMTLIPCTISNNVPGTEYSLGVDTCLNYLVNYTDDIKQSASATRRRVFVVEVQGGHSGYIASFTGLVTGAVSVYTPEDKINLASIREDLTLLKENFRHDKGENRNGKIVIRNEEASSVYSTELIANIISEQSKGVFGVRTAIPGHAQQGGVPSSKDRVTASRYAVKCCKFIENWNKKNQAKSPDSDVHILRFTFNAQGEKISTVENEDDSAAVICVNGSKISFKPIAHLWENETDVELRKGQEVHWNEFNKISDILSGRLKLRAEVAAAENQRRF</sequence>
<dbReference type="GO" id="GO:0042802">
    <property type="term" value="F:identical protein binding"/>
    <property type="evidence" value="ECO:0007669"/>
    <property type="project" value="TreeGrafter"/>
</dbReference>
<comment type="subunit">
    <text evidence="4 15">Heterooctamer of 4 alpha and 4 beta chains.</text>
</comment>
<feature type="binding site" evidence="15">
    <location>
        <position position="313"/>
    </location>
    <ligand>
        <name>Mg(2+)</name>
        <dbReference type="ChEBI" id="CHEBI:18420"/>
        <note>catalytic</note>
    </ligand>
</feature>
<feature type="region of interest" description="C-terminal regulatory PFK domain 2" evidence="15">
    <location>
        <begin position="599"/>
        <end position="993"/>
    </location>
</feature>
<dbReference type="GO" id="GO:0005945">
    <property type="term" value="C:6-phosphofructokinase complex"/>
    <property type="evidence" value="ECO:0007669"/>
    <property type="project" value="TreeGrafter"/>
</dbReference>
<feature type="binding site" description="in other chain" evidence="15">
    <location>
        <position position="669"/>
    </location>
    <ligand>
        <name>beta-D-fructose 2,6-bisphosphate</name>
        <dbReference type="ChEBI" id="CHEBI:58579"/>
        <note>allosteric activator; ligand shared between dimeric partners</note>
    </ligand>
</feature>
<evidence type="ECO:0000256" key="4">
    <source>
        <dbReference type="ARBA" id="ARBA00011412"/>
    </source>
</evidence>
<dbReference type="PANTHER" id="PTHR13697:SF57">
    <property type="entry name" value="ATP-DEPENDENT 6-PHOSPHOFRUCTOKINASE SUBUNIT ALPHA"/>
    <property type="match status" value="1"/>
</dbReference>
<evidence type="ECO:0000256" key="12">
    <source>
        <dbReference type="ARBA" id="ARBA00022842"/>
    </source>
</evidence>
<keyword evidence="12 15" id="KW-0460">Magnesium</keyword>
<dbReference type="GO" id="GO:0005739">
    <property type="term" value="C:mitochondrion"/>
    <property type="evidence" value="ECO:0007669"/>
    <property type="project" value="TreeGrafter"/>
</dbReference>
<evidence type="ECO:0000256" key="2">
    <source>
        <dbReference type="ARBA" id="ARBA00004496"/>
    </source>
</evidence>
<feature type="binding site" description="in other chain" evidence="15">
    <location>
        <begin position="402"/>
        <end position="404"/>
    </location>
    <ligand>
        <name>substrate</name>
        <note>ligand shared between dimeric partners</note>
    </ligand>
</feature>
<evidence type="ECO:0000256" key="1">
    <source>
        <dbReference type="ARBA" id="ARBA00001946"/>
    </source>
</evidence>
<comment type="pathway">
    <text evidence="3 15 16">Carbohydrate degradation; glycolysis; D-glyceraldehyde 3-phosphate and glycerone phosphate from D-glucose: step 3/4.</text>
</comment>
<dbReference type="GO" id="GO:0005524">
    <property type="term" value="F:ATP binding"/>
    <property type="evidence" value="ECO:0007669"/>
    <property type="project" value="UniProtKB-KW"/>
</dbReference>
<evidence type="ECO:0000256" key="8">
    <source>
        <dbReference type="ARBA" id="ARBA00022723"/>
    </source>
</evidence>
<keyword evidence="5 15" id="KW-0963">Cytoplasm</keyword>
<dbReference type="PROSITE" id="PS00433">
    <property type="entry name" value="PHOSPHOFRUCTOKINASE"/>
    <property type="match status" value="2"/>
</dbReference>
<evidence type="ECO:0000313" key="19">
    <source>
        <dbReference type="EMBL" id="KAK5779088.1"/>
    </source>
</evidence>
<dbReference type="PANTHER" id="PTHR13697">
    <property type="entry name" value="PHOSPHOFRUCTOKINASE"/>
    <property type="match status" value="1"/>
</dbReference>
<dbReference type="Gene3D" id="3.10.180.90">
    <property type="match status" value="1"/>
</dbReference>
<feature type="binding site" description="in other chain" evidence="15">
    <location>
        <begin position="863"/>
        <end position="866"/>
    </location>
    <ligand>
        <name>beta-D-fructose 2,6-bisphosphate</name>
        <dbReference type="ChEBI" id="CHEBI:58579"/>
        <note>allosteric activator; ligand shared between dimeric partners</note>
    </ligand>
</feature>
<evidence type="ECO:0000256" key="3">
    <source>
        <dbReference type="ARBA" id="ARBA00004679"/>
    </source>
</evidence>
<feature type="binding site" description="in other chain" evidence="15">
    <location>
        <position position="831"/>
    </location>
    <ligand>
        <name>beta-D-fructose 2,6-bisphosphate</name>
        <dbReference type="ChEBI" id="CHEBI:58579"/>
        <note>allosteric activator; ligand shared between dimeric partners</note>
    </ligand>
</feature>
<feature type="binding site" description="in other chain" evidence="15">
    <location>
        <begin position="771"/>
        <end position="773"/>
    </location>
    <ligand>
        <name>beta-D-fructose 2,6-bisphosphate</name>
        <dbReference type="ChEBI" id="CHEBI:58579"/>
        <note>allosteric activator; ligand shared between dimeric partners</note>
    </ligand>
</feature>
<feature type="region of interest" description="N-terminal catalytic PFK domain 1" evidence="15">
    <location>
        <begin position="1"/>
        <end position="584"/>
    </location>
</feature>
<evidence type="ECO:0000259" key="17">
    <source>
        <dbReference type="Pfam" id="PF00365"/>
    </source>
</evidence>
<accession>A0AAN7WLU0</accession>
<keyword evidence="7 15" id="KW-0808">Transferase</keyword>
<dbReference type="InterPro" id="IPR040712">
    <property type="entry name" value="Pfk_N"/>
</dbReference>
<dbReference type="PIRSF" id="PIRSF000533">
    <property type="entry name" value="ATP_PFK_euk"/>
    <property type="match status" value="1"/>
</dbReference>
<keyword evidence="10 15" id="KW-0418">Kinase</keyword>
<evidence type="ECO:0000256" key="15">
    <source>
        <dbReference type="HAMAP-Rule" id="MF_03184"/>
    </source>
</evidence>
<feature type="active site" description="Proton acceptor" evidence="15">
    <location>
        <position position="360"/>
    </location>
</feature>
<dbReference type="InterPro" id="IPR035966">
    <property type="entry name" value="PKF_sf"/>
</dbReference>
<evidence type="ECO:0000313" key="20">
    <source>
        <dbReference type="Proteomes" id="UP001306508"/>
    </source>
</evidence>
<dbReference type="HAMAP" id="MF_03184">
    <property type="entry name" value="Phosphofructokinase_I_E"/>
    <property type="match status" value="1"/>
</dbReference>
<dbReference type="GO" id="GO:0030388">
    <property type="term" value="P:fructose 1,6-bisphosphate metabolic process"/>
    <property type="evidence" value="ECO:0007669"/>
    <property type="project" value="TreeGrafter"/>
</dbReference>
<dbReference type="AlphaFoldDB" id="A0AAN7WLU0"/>
<evidence type="ECO:0000256" key="9">
    <source>
        <dbReference type="ARBA" id="ARBA00022741"/>
    </source>
</evidence>
<comment type="similarity">
    <text evidence="16">Belongs to the phosphofructokinase type A (PFKA) family. ATP-dependent PFK group I subfamily. Eukaryotic two domain clade "E" sub-subfamily.</text>
</comment>
<dbReference type="NCBIfam" id="TIGR02478">
    <property type="entry name" value="6PF1K_euk"/>
    <property type="match status" value="1"/>
</dbReference>
<proteinExistence type="inferred from homology"/>
<feature type="binding site" description="in other chain" evidence="15">
    <location>
        <begin position="726"/>
        <end position="730"/>
    </location>
    <ligand>
        <name>beta-D-fructose 2,6-bisphosphate</name>
        <dbReference type="ChEBI" id="CHEBI:58579"/>
        <note>allosteric activator; ligand shared between dimeric partners</note>
    </ligand>
</feature>
<dbReference type="Gene3D" id="3.40.50.450">
    <property type="match status" value="2"/>
</dbReference>
<dbReference type="Gene3D" id="3.40.50.460">
    <property type="entry name" value="Phosphofructokinase domain"/>
    <property type="match status" value="2"/>
</dbReference>
<feature type="domain" description="Phosphofructokinase N-terminal" evidence="18">
    <location>
        <begin position="9"/>
        <end position="101"/>
    </location>
</feature>
<reference evidence="20" key="1">
    <citation type="submission" date="2023-07" db="EMBL/GenBank/DDBJ databases">
        <title>A draft genome of Kazachstania heterogenica Y-27499.</title>
        <authorList>
            <person name="Donic C."/>
            <person name="Kralova J.S."/>
            <person name="Fidel L."/>
            <person name="Ben-Dor S."/>
            <person name="Jung S."/>
        </authorList>
    </citation>
    <scope>NUCLEOTIDE SEQUENCE [LARGE SCALE GENOMIC DNA]</scope>
    <source>
        <strain evidence="20">Y27499</strain>
    </source>
</reference>
<dbReference type="SUPFAM" id="SSF53784">
    <property type="entry name" value="Phosphofructokinase"/>
    <property type="match status" value="2"/>
</dbReference>
<dbReference type="PRINTS" id="PR00476">
    <property type="entry name" value="PHFRCTKINASE"/>
</dbReference>
<evidence type="ECO:0000256" key="5">
    <source>
        <dbReference type="ARBA" id="ARBA00022490"/>
    </source>
</evidence>
<comment type="similarity">
    <text evidence="15">Belongs to the phosphofructokinase type A (PFKA) family. ATP-dependent PFK group I subfamily. Eukaryotic two domain clade 'E' sub-subfamily.</text>
</comment>
<feature type="binding site" evidence="15">
    <location>
        <position position="857"/>
    </location>
    <ligand>
        <name>beta-D-fructose 2,6-bisphosphate</name>
        <dbReference type="ChEBI" id="CHEBI:58579"/>
        <note>allosteric activator; ligand shared between dimeric partners</note>
    </ligand>
</feature>
<dbReference type="Pfam" id="PF18468">
    <property type="entry name" value="Pfk_N"/>
    <property type="match status" value="1"/>
</dbReference>